<dbReference type="RefSeq" id="WP_154430632.1">
    <property type="nucleotide sequence ID" value="NZ_VUNI01000023.1"/>
</dbReference>
<dbReference type="GO" id="GO:0003677">
    <property type="term" value="F:DNA binding"/>
    <property type="evidence" value="ECO:0007669"/>
    <property type="project" value="InterPro"/>
</dbReference>
<reference evidence="3 4" key="1">
    <citation type="submission" date="2019-08" db="EMBL/GenBank/DDBJ databases">
        <title>In-depth cultivation of the pig gut microbiome towards novel bacterial diversity and tailored functional studies.</title>
        <authorList>
            <person name="Wylensek D."/>
            <person name="Hitch T.C.A."/>
            <person name="Clavel T."/>
        </authorList>
    </citation>
    <scope>NUCLEOTIDE SEQUENCE [LARGE SCALE GENOMIC DNA]</scope>
    <source>
        <strain evidence="3 4">MUC/MUC-530-WT-4D</strain>
    </source>
</reference>
<protein>
    <submittedName>
        <fullName evidence="3">DEAD/DEAH box helicase</fullName>
    </submittedName>
</protein>
<dbReference type="InterPro" id="IPR027417">
    <property type="entry name" value="P-loop_NTPase"/>
</dbReference>
<dbReference type="SMART" id="SM00490">
    <property type="entry name" value="HELICc"/>
    <property type="match status" value="1"/>
</dbReference>
<dbReference type="Pfam" id="PF26350">
    <property type="entry name" value="DUF8090"/>
    <property type="match status" value="1"/>
</dbReference>
<dbReference type="SUPFAM" id="SSF52540">
    <property type="entry name" value="P-loop containing nucleoside triphosphate hydrolases"/>
    <property type="match status" value="1"/>
</dbReference>
<feature type="domain" description="Helicase C-terminal" evidence="2">
    <location>
        <begin position="444"/>
        <end position="609"/>
    </location>
</feature>
<dbReference type="PANTHER" id="PTHR47396">
    <property type="entry name" value="TYPE I RESTRICTION ENZYME ECOKI R PROTEIN"/>
    <property type="match status" value="1"/>
</dbReference>
<keyword evidence="4" id="KW-1185">Reference proteome</keyword>
<keyword evidence="3" id="KW-0347">Helicase</keyword>
<dbReference type="SUPFAM" id="SSF56024">
    <property type="entry name" value="Phospholipase D/nuclease"/>
    <property type="match status" value="1"/>
</dbReference>
<dbReference type="InterPro" id="IPR014001">
    <property type="entry name" value="Helicase_ATP-bd"/>
</dbReference>
<dbReference type="SMART" id="SM00487">
    <property type="entry name" value="DEXDc"/>
    <property type="match status" value="1"/>
</dbReference>
<evidence type="ECO:0000259" key="2">
    <source>
        <dbReference type="PROSITE" id="PS51194"/>
    </source>
</evidence>
<dbReference type="CDD" id="cd18032">
    <property type="entry name" value="DEXHc_RE_I_III_res"/>
    <property type="match status" value="1"/>
</dbReference>
<dbReference type="GO" id="GO:0005829">
    <property type="term" value="C:cytosol"/>
    <property type="evidence" value="ECO:0007669"/>
    <property type="project" value="TreeGrafter"/>
</dbReference>
<dbReference type="GO" id="GO:0004386">
    <property type="term" value="F:helicase activity"/>
    <property type="evidence" value="ECO:0007669"/>
    <property type="project" value="UniProtKB-KW"/>
</dbReference>
<proteinExistence type="predicted"/>
<dbReference type="CDD" id="cd09204">
    <property type="entry name" value="PLDc_N_DEXD_b2"/>
    <property type="match status" value="1"/>
</dbReference>
<keyword evidence="3" id="KW-0378">Hydrolase</keyword>
<evidence type="ECO:0000259" key="1">
    <source>
        <dbReference type="PROSITE" id="PS51192"/>
    </source>
</evidence>
<gene>
    <name evidence="3" type="ORF">FYJ75_11700</name>
</gene>
<dbReference type="PROSITE" id="PS51192">
    <property type="entry name" value="HELICASE_ATP_BIND_1"/>
    <property type="match status" value="1"/>
</dbReference>
<dbReference type="EMBL" id="VUNI01000023">
    <property type="protein sequence ID" value="MST75666.1"/>
    <property type="molecule type" value="Genomic_DNA"/>
</dbReference>
<organism evidence="3 4">
    <name type="scientific">Roseburia porci</name>
    <dbReference type="NCBI Taxonomy" id="2605790"/>
    <lineage>
        <taxon>Bacteria</taxon>
        <taxon>Bacillati</taxon>
        <taxon>Bacillota</taxon>
        <taxon>Clostridia</taxon>
        <taxon>Lachnospirales</taxon>
        <taxon>Lachnospiraceae</taxon>
        <taxon>Roseburia</taxon>
    </lineage>
</organism>
<keyword evidence="3" id="KW-0067">ATP-binding</keyword>
<dbReference type="Pfam" id="PF04851">
    <property type="entry name" value="ResIII"/>
    <property type="match status" value="1"/>
</dbReference>
<dbReference type="Gene3D" id="3.40.50.300">
    <property type="entry name" value="P-loop containing nucleotide triphosphate hydrolases"/>
    <property type="match status" value="2"/>
</dbReference>
<sequence>MSNIDEMRVGFETAFVDGNVASNLAYKPQFISNNYKEGKKVLSSIEDELLACDQFQISVAFITLGGIEPLLLTLKELEKRNIPGEILTTNYLYFSQPKALEKLNELKNITLKMYDVEAAKENFHTKGYIFKKEEVYRIIIGSSNMTKSALTSNREWNTKVVSTEQGEIAQEIVAEYKDLWESPYALLYDQFYETYKEKYEIIKKQRKIAKQDIIPSIEKYKLQPNSMQVGFITNLKKIIESGQERALLISATGTGKTYASAFAMRELGFKRVLFLVHRGQLARQTKRSYEKVFGKSVSMGLVGAGYREYNADYVFATVQTLNRDEHLLQYDRNAFECIILDEAHHVPADTYQKVMKHFTPKLWLGMTATPDKRDDNIEGRNVYELFNYQIAYEIRLQQAMEENLLCPFHYFGITDLSIIGDNEEIGRDFSMLTSDERVKHIINQADYYGYSGDKVKGLIFCSNIKETEQLSAKFNQMINPSTGQRFRTIALNGGASEQERQNAFERLAMNEEDATADTQPLDYIFSVEILNEGVDIVEVNQVIMLRPTQSPIVFIQQLGRGLRKANGKEYVVILDFIGNYNNNFMIPIALSGDRTYNKDNIRRYIMEGGRIIPGASTVHFDEISRKKIFASVDNANFSDIKLIRENYTNLKNKLGRIPRLRDFDDYGEMDVLRIFDNNSLGSYYKFLVKYEKEYKVRLSEDEEKVIEFVSKKLASGKRIQELKMLKRMLAYAHGLSQTGLFAGLSEDMKEYGKNISQDQKENIVNVMTNEFPAGASKKTYSQCVFIEEEGTDYKPTKSFMQMMSDNEFYDVLQELVEFGISRYERDYKNTYDQTDLVLYQKYTYEDVCRLLNWEQNEVPLNIGGYKFDKKTKTFPVFINYDKSEDISDTTKYEDHFVPGFRDRLIAISKSGRSLQSEDVQNFLKAKERGIRVELFVRKNKDDKVSKEFYYLGHMTASGNTKEFTMANTAKTAVEIEWILDVPVREDIYEYIVNS</sequence>
<dbReference type="Pfam" id="PF00271">
    <property type="entry name" value="Helicase_C"/>
    <property type="match status" value="1"/>
</dbReference>
<dbReference type="GO" id="GO:0005524">
    <property type="term" value="F:ATP binding"/>
    <property type="evidence" value="ECO:0007669"/>
    <property type="project" value="InterPro"/>
</dbReference>
<dbReference type="InterPro" id="IPR050742">
    <property type="entry name" value="Helicase_Restrict-Modif_Enz"/>
</dbReference>
<evidence type="ECO:0000313" key="4">
    <source>
        <dbReference type="Proteomes" id="UP000474024"/>
    </source>
</evidence>
<keyword evidence="3" id="KW-0547">Nucleotide-binding</keyword>
<dbReference type="CDD" id="cd18799">
    <property type="entry name" value="SF2_C_EcoAI-like"/>
    <property type="match status" value="1"/>
</dbReference>
<dbReference type="Gene3D" id="3.30.870.10">
    <property type="entry name" value="Endonuclease Chain A"/>
    <property type="match status" value="1"/>
</dbReference>
<evidence type="ECO:0000313" key="3">
    <source>
        <dbReference type="EMBL" id="MST75666.1"/>
    </source>
</evidence>
<dbReference type="Pfam" id="PF13091">
    <property type="entry name" value="PLDc_2"/>
    <property type="match status" value="1"/>
</dbReference>
<dbReference type="InterPro" id="IPR006935">
    <property type="entry name" value="Helicase/UvrB_N"/>
</dbReference>
<dbReference type="InterPro" id="IPR021835">
    <property type="entry name" value="DUF3427"/>
</dbReference>
<dbReference type="PANTHER" id="PTHR47396:SF1">
    <property type="entry name" value="ATP-DEPENDENT HELICASE IRC3-RELATED"/>
    <property type="match status" value="1"/>
</dbReference>
<accession>A0A6L5YUN4</accession>
<name>A0A6L5YUN4_9FIRM</name>
<dbReference type="PROSITE" id="PS51194">
    <property type="entry name" value="HELICASE_CTER"/>
    <property type="match status" value="1"/>
</dbReference>
<feature type="domain" description="Helicase ATP-binding" evidence="1">
    <location>
        <begin position="237"/>
        <end position="388"/>
    </location>
</feature>
<dbReference type="InterPro" id="IPR058403">
    <property type="entry name" value="DUF8090"/>
</dbReference>
<dbReference type="AlphaFoldDB" id="A0A6L5YUN4"/>
<comment type="caution">
    <text evidence="3">The sequence shown here is derived from an EMBL/GenBank/DDBJ whole genome shotgun (WGS) entry which is preliminary data.</text>
</comment>
<dbReference type="Pfam" id="PF11907">
    <property type="entry name" value="DUF3427"/>
    <property type="match status" value="1"/>
</dbReference>
<dbReference type="Proteomes" id="UP000474024">
    <property type="component" value="Unassembled WGS sequence"/>
</dbReference>
<dbReference type="GO" id="GO:0016787">
    <property type="term" value="F:hydrolase activity"/>
    <property type="evidence" value="ECO:0007669"/>
    <property type="project" value="InterPro"/>
</dbReference>
<dbReference type="InterPro" id="IPR001650">
    <property type="entry name" value="Helicase_C-like"/>
</dbReference>
<dbReference type="InterPro" id="IPR025202">
    <property type="entry name" value="PLD-like_dom"/>
</dbReference>